<evidence type="ECO:0000313" key="2">
    <source>
        <dbReference type="EMBL" id="RGY69022.1"/>
    </source>
</evidence>
<dbReference type="GO" id="GO:0016758">
    <property type="term" value="F:hexosyltransferase activity"/>
    <property type="evidence" value="ECO:0007669"/>
    <property type="project" value="UniProtKB-ARBA"/>
</dbReference>
<dbReference type="RefSeq" id="WP_005818720.1">
    <property type="nucleotide sequence ID" value="NZ_CABJEQ010000033.1"/>
</dbReference>
<protein>
    <submittedName>
        <fullName evidence="2">Glycosyltransferase family 2 protein</fullName>
    </submittedName>
</protein>
<sequence>MRKEMDLISIITPMYNGAKYVSYTIDSVLAQTYSNWEMIIVDDGSKDNGAELVQTYSEKDGRIKLFRQANGGSSVARNNGLKNAKGRYICFLDSDDLWESNFLEEQIVFIKAKQAKIVYASYKRINDVGQEILKPFIVPTQVNYNKLLRSCCISCLTALFDKEQTGDVFFDEKMGSMRDDYVFWLSILRKGGYAYGNQKVLASYRIMNSSTTGDKKKVIKPHFLVYYKVEKLGLFKSIYYLINWAFISFFKYRG</sequence>
<dbReference type="InterPro" id="IPR001173">
    <property type="entry name" value="Glyco_trans_2-like"/>
</dbReference>
<reference evidence="2 3" key="1">
    <citation type="submission" date="2018-08" db="EMBL/GenBank/DDBJ databases">
        <title>A genome reference for cultivated species of the human gut microbiota.</title>
        <authorList>
            <person name="Zou Y."/>
            <person name="Xue W."/>
            <person name="Luo G."/>
        </authorList>
    </citation>
    <scope>NUCLEOTIDE SEQUENCE [LARGE SCALE GENOMIC DNA]</scope>
    <source>
        <strain evidence="2 3">OF01-1</strain>
    </source>
</reference>
<dbReference type="InterPro" id="IPR029044">
    <property type="entry name" value="Nucleotide-diphossugar_trans"/>
</dbReference>
<dbReference type="Pfam" id="PF00535">
    <property type="entry name" value="Glycos_transf_2"/>
    <property type="match status" value="1"/>
</dbReference>
<keyword evidence="2" id="KW-0808">Transferase</keyword>
<accession>A0A413JZP0</accession>
<dbReference type="AlphaFoldDB" id="A0A413JZP0"/>
<dbReference type="CDD" id="cd00761">
    <property type="entry name" value="Glyco_tranf_GTA_type"/>
    <property type="match status" value="1"/>
</dbReference>
<feature type="domain" description="Glycosyltransferase 2-like" evidence="1">
    <location>
        <begin position="9"/>
        <end position="135"/>
    </location>
</feature>
<dbReference type="SUPFAM" id="SSF53448">
    <property type="entry name" value="Nucleotide-diphospho-sugar transferases"/>
    <property type="match status" value="1"/>
</dbReference>
<dbReference type="Proteomes" id="UP000284614">
    <property type="component" value="Unassembled WGS sequence"/>
</dbReference>
<evidence type="ECO:0000313" key="3">
    <source>
        <dbReference type="Proteomes" id="UP000284614"/>
    </source>
</evidence>
<comment type="caution">
    <text evidence="2">The sequence shown here is derived from an EMBL/GenBank/DDBJ whole genome shotgun (WGS) entry which is preliminary data.</text>
</comment>
<organism evidence="2 3">
    <name type="scientific">Bacteroides fragilis</name>
    <dbReference type="NCBI Taxonomy" id="817"/>
    <lineage>
        <taxon>Bacteria</taxon>
        <taxon>Pseudomonadati</taxon>
        <taxon>Bacteroidota</taxon>
        <taxon>Bacteroidia</taxon>
        <taxon>Bacteroidales</taxon>
        <taxon>Bacteroidaceae</taxon>
        <taxon>Bacteroides</taxon>
    </lineage>
</organism>
<dbReference type="EMBL" id="QSDG01000007">
    <property type="protein sequence ID" value="RGY69022.1"/>
    <property type="molecule type" value="Genomic_DNA"/>
</dbReference>
<dbReference type="PANTHER" id="PTHR22916:SF3">
    <property type="entry name" value="UDP-GLCNAC:BETAGAL BETA-1,3-N-ACETYLGLUCOSAMINYLTRANSFERASE-LIKE PROTEIN 1"/>
    <property type="match status" value="1"/>
</dbReference>
<dbReference type="Gene3D" id="3.90.550.10">
    <property type="entry name" value="Spore Coat Polysaccharide Biosynthesis Protein SpsA, Chain A"/>
    <property type="match status" value="1"/>
</dbReference>
<gene>
    <name evidence="2" type="ORF">DXA27_09410</name>
</gene>
<proteinExistence type="predicted"/>
<name>A0A413JZP0_BACFG</name>
<evidence type="ECO:0000259" key="1">
    <source>
        <dbReference type="Pfam" id="PF00535"/>
    </source>
</evidence>
<dbReference type="PANTHER" id="PTHR22916">
    <property type="entry name" value="GLYCOSYLTRANSFERASE"/>
    <property type="match status" value="1"/>
</dbReference>